<reference evidence="10 11" key="1">
    <citation type="submission" date="2019-09" db="EMBL/GenBank/DDBJ databases">
        <title>Bird 10,000 Genomes (B10K) Project - Family phase.</title>
        <authorList>
            <person name="Zhang G."/>
        </authorList>
    </citation>
    <scope>NUCLEOTIDE SEQUENCE [LARGE SCALE GENOMIC DNA]</scope>
    <source>
        <strain evidence="10">B10K-MSB-42743</strain>
        <tissue evidence="10">Heart</tissue>
    </source>
</reference>
<dbReference type="InterPro" id="IPR036896">
    <property type="entry name" value="Avidin-like_sf"/>
</dbReference>
<comment type="caution">
    <text evidence="10">The sequence shown here is derived from an EMBL/GenBank/DDBJ whole genome shotgun (WGS) entry which is preliminary data.</text>
</comment>
<dbReference type="PRINTS" id="PR00709">
    <property type="entry name" value="AVIDIN"/>
</dbReference>
<feature type="non-terminal residue" evidence="10">
    <location>
        <position position="113"/>
    </location>
</feature>
<dbReference type="GO" id="GO:0005576">
    <property type="term" value="C:extracellular region"/>
    <property type="evidence" value="ECO:0007669"/>
    <property type="project" value="UniProtKB-SubCell"/>
</dbReference>
<sequence>QCVLSGSWRNDDGGRMVVSILETDGSFLGSYLPGAATDDAQLLASPLKGMQQDAELAAQPVFSFVVHWRQRGKWTTAFVGQCYVDEAGKETLHALWLMRDEVENPGQDWKATR</sequence>
<comment type="subunit">
    <text evidence="9">Homotetramer.</text>
</comment>
<dbReference type="SUPFAM" id="SSF50876">
    <property type="entry name" value="Avidin/streptavidin"/>
    <property type="match status" value="1"/>
</dbReference>
<accession>A0A7K4K4F5</accession>
<comment type="similarity">
    <text evidence="2 9">Belongs to the avidin/streptavidin family.</text>
</comment>
<evidence type="ECO:0000256" key="3">
    <source>
        <dbReference type="ARBA" id="ARBA00022525"/>
    </source>
</evidence>
<dbReference type="Proteomes" id="UP000545332">
    <property type="component" value="Unassembled WGS sequence"/>
</dbReference>
<evidence type="ECO:0000256" key="4">
    <source>
        <dbReference type="ARBA" id="ARBA00022729"/>
    </source>
</evidence>
<evidence type="ECO:0000313" key="10">
    <source>
        <dbReference type="EMBL" id="NWI11104.1"/>
    </source>
</evidence>
<dbReference type="PANTHER" id="PTHR34399">
    <property type="entry name" value="AVIDIN-RELATED"/>
    <property type="match status" value="1"/>
</dbReference>
<feature type="non-terminal residue" evidence="10">
    <location>
        <position position="1"/>
    </location>
</feature>
<dbReference type="Pfam" id="PF01382">
    <property type="entry name" value="Avidin"/>
    <property type="match status" value="1"/>
</dbReference>
<keyword evidence="3 9" id="KW-0964">Secreted</keyword>
<name>A0A7K4K4F5_9AVES</name>
<dbReference type="PANTHER" id="PTHR34399:SF3">
    <property type="entry name" value="AVID PROTEIN-RELATED"/>
    <property type="match status" value="1"/>
</dbReference>
<dbReference type="PROSITE" id="PS51326">
    <property type="entry name" value="AVIDIN_2"/>
    <property type="match status" value="1"/>
</dbReference>
<evidence type="ECO:0000313" key="11">
    <source>
        <dbReference type="Proteomes" id="UP000545332"/>
    </source>
</evidence>
<dbReference type="Gene3D" id="2.40.128.30">
    <property type="entry name" value="Avidin-like"/>
    <property type="match status" value="1"/>
</dbReference>
<evidence type="ECO:0000256" key="6">
    <source>
        <dbReference type="ARBA" id="ARBA00023180"/>
    </source>
</evidence>
<keyword evidence="11" id="KW-1185">Reference proteome</keyword>
<proteinExistence type="inferred from homology"/>
<dbReference type="InterPro" id="IPR005469">
    <property type="entry name" value="Avidin"/>
</dbReference>
<evidence type="ECO:0000256" key="8">
    <source>
        <dbReference type="PIRSR" id="PIRSR605468-51"/>
    </source>
</evidence>
<dbReference type="InterPro" id="IPR051764">
    <property type="entry name" value="Avidin/Streptavidin-rel"/>
</dbReference>
<keyword evidence="6 9" id="KW-0325">Glycoprotein</keyword>
<feature type="disulfide bond" evidence="8">
    <location>
        <begin position="2"/>
        <end position="82"/>
    </location>
</feature>
<comment type="function">
    <text evidence="9">Forms a strong non-covalent specific complex with biotin.</text>
</comment>
<evidence type="ECO:0000256" key="1">
    <source>
        <dbReference type="ARBA" id="ARBA00004613"/>
    </source>
</evidence>
<protein>
    <recommendedName>
        <fullName evidence="9">Avidin</fullName>
    </recommendedName>
</protein>
<gene>
    <name evidence="10" type="primary">Avd_1</name>
    <name evidence="10" type="ORF">CRYSOU_R00721</name>
</gene>
<evidence type="ECO:0000256" key="9">
    <source>
        <dbReference type="RuleBase" id="RU369114"/>
    </source>
</evidence>
<dbReference type="AlphaFoldDB" id="A0A7K4K4F5"/>
<keyword evidence="4 9" id="KW-0732">Signal</keyword>
<dbReference type="EMBL" id="VWPX01004561">
    <property type="protein sequence ID" value="NWI11104.1"/>
    <property type="molecule type" value="Genomic_DNA"/>
</dbReference>
<evidence type="ECO:0000256" key="7">
    <source>
        <dbReference type="ARBA" id="ARBA00023267"/>
    </source>
</evidence>
<dbReference type="InterPro" id="IPR005468">
    <property type="entry name" value="Avidin/str"/>
</dbReference>
<evidence type="ECO:0000256" key="5">
    <source>
        <dbReference type="ARBA" id="ARBA00023157"/>
    </source>
</evidence>
<comment type="subcellular location">
    <subcellularLocation>
        <location evidence="1 9">Secreted</location>
    </subcellularLocation>
</comment>
<organism evidence="10 11">
    <name type="scientific">Crypturellus soui</name>
    <dbReference type="NCBI Taxonomy" id="458187"/>
    <lineage>
        <taxon>Eukaryota</taxon>
        <taxon>Metazoa</taxon>
        <taxon>Chordata</taxon>
        <taxon>Craniata</taxon>
        <taxon>Vertebrata</taxon>
        <taxon>Euteleostomi</taxon>
        <taxon>Archelosauria</taxon>
        <taxon>Archosauria</taxon>
        <taxon>Dinosauria</taxon>
        <taxon>Saurischia</taxon>
        <taxon>Theropoda</taxon>
        <taxon>Coelurosauria</taxon>
        <taxon>Aves</taxon>
        <taxon>Palaeognathae</taxon>
        <taxon>Tinamiformes</taxon>
        <taxon>Tinamidae</taxon>
        <taxon>Crypturellus</taxon>
    </lineage>
</organism>
<evidence type="ECO:0000256" key="2">
    <source>
        <dbReference type="ARBA" id="ARBA00006297"/>
    </source>
</evidence>
<dbReference type="GO" id="GO:0009374">
    <property type="term" value="F:biotin binding"/>
    <property type="evidence" value="ECO:0007669"/>
    <property type="project" value="UniProtKB-UniRule"/>
</dbReference>
<keyword evidence="7 9" id="KW-0092">Biotin</keyword>
<dbReference type="OrthoDB" id="9350058at2759"/>
<keyword evidence="5 8" id="KW-1015">Disulfide bond</keyword>